<dbReference type="Proteomes" id="UP000294958">
    <property type="component" value="Unassembled WGS sequence"/>
</dbReference>
<dbReference type="RefSeq" id="WP_133674869.1">
    <property type="nucleotide sequence ID" value="NZ_KK073881.1"/>
</dbReference>
<proteinExistence type="predicted"/>
<reference evidence="1 2" key="1">
    <citation type="submission" date="2019-03" db="EMBL/GenBank/DDBJ databases">
        <title>Genomic Encyclopedia of Type Strains, Phase IV (KMG-IV): sequencing the most valuable type-strain genomes for metagenomic binning, comparative biology and taxonomic classification.</title>
        <authorList>
            <person name="Goeker M."/>
        </authorList>
    </citation>
    <scope>NUCLEOTIDE SEQUENCE [LARGE SCALE GENOMIC DNA]</scope>
    <source>
        <strain evidence="1 2">DSM 11603</strain>
    </source>
</reference>
<name>A0A4R6YHY6_9HYPH</name>
<sequence length="152" mass="16930">MPGWNYGSHGFISLGFSDLTDDEAFVVAVFRHWQSCGVTCDEAESNLTELLRDDRLHNGLLSLFDLLGTLPDRHRRTMKNDSAVLTSVGEALLDGIGWTDEIGKRCVKAPQQLLEEAGTTIRPAPQIPRSGYDRLVETIDQKAAKMYEALYC</sequence>
<evidence type="ECO:0000313" key="1">
    <source>
        <dbReference type="EMBL" id="TDR36255.1"/>
    </source>
</evidence>
<dbReference type="OrthoDB" id="9950622at2"/>
<accession>A0A4R6YHY6</accession>
<dbReference type="AlphaFoldDB" id="A0A4R6YHY6"/>
<organism evidence="1 2">
    <name type="scientific">Aquamicrobium defluvii</name>
    <dbReference type="NCBI Taxonomy" id="69279"/>
    <lineage>
        <taxon>Bacteria</taxon>
        <taxon>Pseudomonadati</taxon>
        <taxon>Pseudomonadota</taxon>
        <taxon>Alphaproteobacteria</taxon>
        <taxon>Hyphomicrobiales</taxon>
        <taxon>Phyllobacteriaceae</taxon>
        <taxon>Aquamicrobium</taxon>
    </lineage>
</organism>
<comment type="caution">
    <text evidence="1">The sequence shown here is derived from an EMBL/GenBank/DDBJ whole genome shotgun (WGS) entry which is preliminary data.</text>
</comment>
<dbReference type="EMBL" id="SNZF01000006">
    <property type="protein sequence ID" value="TDR36255.1"/>
    <property type="molecule type" value="Genomic_DNA"/>
</dbReference>
<evidence type="ECO:0000313" key="2">
    <source>
        <dbReference type="Proteomes" id="UP000294958"/>
    </source>
</evidence>
<keyword evidence="2" id="KW-1185">Reference proteome</keyword>
<protein>
    <submittedName>
        <fullName evidence="1">Uncharacterized protein</fullName>
    </submittedName>
</protein>
<gene>
    <name evidence="1" type="ORF">DES43_106154</name>
</gene>